<organism evidence="1">
    <name type="scientific">Hexamita inflata</name>
    <dbReference type="NCBI Taxonomy" id="28002"/>
    <lineage>
        <taxon>Eukaryota</taxon>
        <taxon>Metamonada</taxon>
        <taxon>Diplomonadida</taxon>
        <taxon>Hexamitidae</taxon>
        <taxon>Hexamitinae</taxon>
        <taxon>Hexamita</taxon>
    </lineage>
</organism>
<keyword evidence="3" id="KW-1185">Reference proteome</keyword>
<sequence length="163" mass="19023">MRNANIAEIAQLPATFGVQEKLKTQTAYIHQTTKQIQQININNIINCSNTINRQVLFKCPYKLTKTSGQTKQIRLILQCGIHSQKFKHPVNPLYISTSSKFQCQKLLRTLRNNSEYSMIVHQAMQKLFKAHLCVRKFRRKKLVYNCITITIINKCSFQSEQDY</sequence>
<dbReference type="EMBL" id="CAXDID020000479">
    <property type="protein sequence ID" value="CAL6095788.1"/>
    <property type="molecule type" value="Genomic_DNA"/>
</dbReference>
<dbReference type="AlphaFoldDB" id="A0AA86USB8"/>
<evidence type="ECO:0000313" key="2">
    <source>
        <dbReference type="EMBL" id="CAL6095788.1"/>
    </source>
</evidence>
<dbReference type="EMBL" id="CATOUU010000963">
    <property type="protein sequence ID" value="CAI9962982.1"/>
    <property type="molecule type" value="Genomic_DNA"/>
</dbReference>
<name>A0AA86USB8_9EUKA</name>
<comment type="caution">
    <text evidence="1">The sequence shown here is derived from an EMBL/GenBank/DDBJ whole genome shotgun (WGS) entry which is preliminary data.</text>
</comment>
<gene>
    <name evidence="1" type="ORF">HINF_LOCUS50627</name>
    <name evidence="2" type="ORF">HINF_LOCUS68118</name>
</gene>
<evidence type="ECO:0000313" key="1">
    <source>
        <dbReference type="EMBL" id="CAI9962982.1"/>
    </source>
</evidence>
<accession>A0AA86USB8</accession>
<protein>
    <submittedName>
        <fullName evidence="2">Hypothetical_protein</fullName>
    </submittedName>
</protein>
<reference evidence="2 3" key="2">
    <citation type="submission" date="2024-07" db="EMBL/GenBank/DDBJ databases">
        <authorList>
            <person name="Akdeniz Z."/>
        </authorList>
    </citation>
    <scope>NUCLEOTIDE SEQUENCE [LARGE SCALE GENOMIC DNA]</scope>
</reference>
<evidence type="ECO:0000313" key="3">
    <source>
        <dbReference type="Proteomes" id="UP001642409"/>
    </source>
</evidence>
<proteinExistence type="predicted"/>
<dbReference type="Proteomes" id="UP001642409">
    <property type="component" value="Unassembled WGS sequence"/>
</dbReference>
<reference evidence="1" key="1">
    <citation type="submission" date="2023-06" db="EMBL/GenBank/DDBJ databases">
        <authorList>
            <person name="Kurt Z."/>
        </authorList>
    </citation>
    <scope>NUCLEOTIDE SEQUENCE</scope>
</reference>